<sequence>MTERVPHPVFTEEMRQTHTILFPDMVDIHFHLLENVLRQSGYRAALLTNEGPEVSRTGQKYVHNDTCYPALLTIGQMISALESGGYDPDHTALILPQTGGGCRASNYVSLLRKALRDAGMGQVPVISLNLQGLDDAPGFRITLPFLRKMLACMAYGDLLMILANQVRPYEVEPGQTDALVSAWIKYLSKQFAQGSGYDLRSMKQNDARIARTFHEIPVHRVPKVKTGIVGEIYVKYSALANNHLEEFLRKQDCEVMMPGIMQFLLYAADMPLEDVRLYGGKKSTQVLNGVMLTYLTKYESLVMDAIGQYPEFTVPARYRRLKELAAPLIGTGCKMGEGWLLTAEMAELALSGYSNIVCAQPFGCLPNHIAGKAMISKVRRLYPEANIVAIDYDPGAARVNQENRIKLMLSIARENLEKETNEQKRS</sequence>
<accession>A0A140DWL3</accession>
<dbReference type="AlphaFoldDB" id="A0A140DWL3"/>
<dbReference type="STRING" id="1702221.AALO17_19060"/>
<evidence type="ECO:0008006" key="3">
    <source>
        <dbReference type="Google" id="ProtNLM"/>
    </source>
</evidence>
<name>A0A140DWL3_9FIRM</name>
<evidence type="ECO:0000313" key="2">
    <source>
        <dbReference type="Proteomes" id="UP000069771"/>
    </source>
</evidence>
<dbReference type="PANTHER" id="PTHR32329:SF4">
    <property type="entry name" value="ACTIVATOR OF 2-HYDROXYACYL-COA DEHYDRATASE"/>
    <property type="match status" value="1"/>
</dbReference>
<reference evidence="1 2" key="1">
    <citation type="journal article" date="2016" name="Gut Pathog.">
        <title>Whole genome sequencing of "Faecalibaculum rodentium" ALO17, isolated from C57BL/6J laboratory mouse feces.</title>
        <authorList>
            <person name="Lim S."/>
            <person name="Chang D.H."/>
            <person name="Ahn S."/>
            <person name="Kim B.C."/>
        </authorList>
    </citation>
    <scope>NUCLEOTIDE SEQUENCE [LARGE SCALE GENOMIC DNA]</scope>
    <source>
        <strain evidence="1 2">Alo17</strain>
    </source>
</reference>
<dbReference type="PATRIC" id="fig|1702221.3.peg.1857"/>
<gene>
    <name evidence="1" type="ORF">AALO17_19060</name>
</gene>
<dbReference type="EMBL" id="CP011391">
    <property type="protein sequence ID" value="AMK55040.1"/>
    <property type="molecule type" value="Genomic_DNA"/>
</dbReference>
<dbReference type="KEGG" id="fro:AALO17_19060"/>
<keyword evidence="2" id="KW-1185">Reference proteome</keyword>
<dbReference type="InterPro" id="IPR051805">
    <property type="entry name" value="Dehydratase_Activator_Redct"/>
</dbReference>
<organism evidence="1 2">
    <name type="scientific">Faecalibaculum rodentium</name>
    <dbReference type="NCBI Taxonomy" id="1702221"/>
    <lineage>
        <taxon>Bacteria</taxon>
        <taxon>Bacillati</taxon>
        <taxon>Bacillota</taxon>
        <taxon>Erysipelotrichia</taxon>
        <taxon>Erysipelotrichales</taxon>
        <taxon>Erysipelotrichaceae</taxon>
        <taxon>Faecalibaculum</taxon>
    </lineage>
</organism>
<evidence type="ECO:0000313" key="1">
    <source>
        <dbReference type="EMBL" id="AMK55040.1"/>
    </source>
</evidence>
<dbReference type="RefSeq" id="WP_067558221.1">
    <property type="nucleotide sequence ID" value="NZ_CAMTBT010000002.1"/>
</dbReference>
<dbReference type="Proteomes" id="UP000069771">
    <property type="component" value="Chromosome"/>
</dbReference>
<proteinExistence type="predicted"/>
<dbReference type="GeneID" id="78479362"/>
<dbReference type="OrthoDB" id="9802715at2"/>
<dbReference type="PANTHER" id="PTHR32329">
    <property type="entry name" value="BIFUNCTIONAL PROTEIN [INCLUDES 2-HYDROXYACYL-COA DEHYDRATASE (N-TER) AND ITS ACTIVATOR DOMAIN (C_TERM)-RELATED"/>
    <property type="match status" value="1"/>
</dbReference>
<protein>
    <recommendedName>
        <fullName evidence="3">2-hydroxyglutaryl-CoA dehydratase</fullName>
    </recommendedName>
</protein>